<feature type="chain" id="PRO_5002043074" description="Secreted protein" evidence="1">
    <location>
        <begin position="17"/>
        <end position="69"/>
    </location>
</feature>
<accession>A0A0A8XQC0</accession>
<evidence type="ECO:0008006" key="3">
    <source>
        <dbReference type="Google" id="ProtNLM"/>
    </source>
</evidence>
<evidence type="ECO:0000256" key="1">
    <source>
        <dbReference type="SAM" id="SignalP"/>
    </source>
</evidence>
<name>A0A0A8XQC0_ARUDO</name>
<reference evidence="2" key="1">
    <citation type="submission" date="2014-09" db="EMBL/GenBank/DDBJ databases">
        <authorList>
            <person name="Magalhaes I.L.F."/>
            <person name="Oliveira U."/>
            <person name="Santos F.R."/>
            <person name="Vidigal T.H.D.A."/>
            <person name="Brescovit A.D."/>
            <person name="Santos A.J."/>
        </authorList>
    </citation>
    <scope>NUCLEOTIDE SEQUENCE</scope>
    <source>
        <tissue evidence="2">Shoot tissue taken approximately 20 cm above the soil surface</tissue>
    </source>
</reference>
<organism evidence="2">
    <name type="scientific">Arundo donax</name>
    <name type="common">Giant reed</name>
    <name type="synonym">Donax arundinaceus</name>
    <dbReference type="NCBI Taxonomy" id="35708"/>
    <lineage>
        <taxon>Eukaryota</taxon>
        <taxon>Viridiplantae</taxon>
        <taxon>Streptophyta</taxon>
        <taxon>Embryophyta</taxon>
        <taxon>Tracheophyta</taxon>
        <taxon>Spermatophyta</taxon>
        <taxon>Magnoliopsida</taxon>
        <taxon>Liliopsida</taxon>
        <taxon>Poales</taxon>
        <taxon>Poaceae</taxon>
        <taxon>PACMAD clade</taxon>
        <taxon>Arundinoideae</taxon>
        <taxon>Arundineae</taxon>
        <taxon>Arundo</taxon>
    </lineage>
</organism>
<reference evidence="2" key="2">
    <citation type="journal article" date="2015" name="Data Brief">
        <title>Shoot transcriptome of the giant reed, Arundo donax.</title>
        <authorList>
            <person name="Barrero R.A."/>
            <person name="Guerrero F.D."/>
            <person name="Moolhuijzen P."/>
            <person name="Goolsby J.A."/>
            <person name="Tidwell J."/>
            <person name="Bellgard S.E."/>
            <person name="Bellgard M.I."/>
        </authorList>
    </citation>
    <scope>NUCLEOTIDE SEQUENCE</scope>
    <source>
        <tissue evidence="2">Shoot tissue taken approximately 20 cm above the soil surface</tissue>
    </source>
</reference>
<proteinExistence type="predicted"/>
<feature type="signal peptide" evidence="1">
    <location>
        <begin position="1"/>
        <end position="16"/>
    </location>
</feature>
<protein>
    <recommendedName>
        <fullName evidence="3">Secreted protein</fullName>
    </recommendedName>
</protein>
<evidence type="ECO:0000313" key="2">
    <source>
        <dbReference type="EMBL" id="JAD15961.1"/>
    </source>
</evidence>
<dbReference type="EMBL" id="GBRH01281934">
    <property type="protein sequence ID" value="JAD15961.1"/>
    <property type="molecule type" value="Transcribed_RNA"/>
</dbReference>
<dbReference type="AlphaFoldDB" id="A0A0A8XQC0"/>
<sequence length="69" mass="7737">MSVPLLKSVSLSLSLSLSLERLSHVPVQEAGRGHLLRQGHGRRRLSVLMYSDQFGLVWTRALHSMLKLS</sequence>
<keyword evidence="1" id="KW-0732">Signal</keyword>